<dbReference type="GO" id="GO:0005524">
    <property type="term" value="F:ATP binding"/>
    <property type="evidence" value="ECO:0007669"/>
    <property type="project" value="InterPro"/>
</dbReference>
<dbReference type="SUPFAM" id="SSF52540">
    <property type="entry name" value="P-loop containing nucleoside triphosphate hydrolases"/>
    <property type="match status" value="1"/>
</dbReference>
<comment type="caution">
    <text evidence="3">The sequence shown here is derived from an EMBL/GenBank/DDBJ whole genome shotgun (WGS) entry which is preliminary data.</text>
</comment>
<organism evidence="3">
    <name type="scientific">marine sediment metagenome</name>
    <dbReference type="NCBI Taxonomy" id="412755"/>
    <lineage>
        <taxon>unclassified sequences</taxon>
        <taxon>metagenomes</taxon>
        <taxon>ecological metagenomes</taxon>
    </lineage>
</organism>
<evidence type="ECO:0000259" key="2">
    <source>
        <dbReference type="Pfam" id="PF02374"/>
    </source>
</evidence>
<dbReference type="GO" id="GO:0016887">
    <property type="term" value="F:ATP hydrolysis activity"/>
    <property type="evidence" value="ECO:0007669"/>
    <property type="project" value="InterPro"/>
</dbReference>
<gene>
    <name evidence="3" type="ORF">S12H4_02161</name>
</gene>
<accession>X1QAZ8</accession>
<comment type="similarity">
    <text evidence="1">Belongs to the arsA ATPase family.</text>
</comment>
<dbReference type="AlphaFoldDB" id="X1QAZ8"/>
<dbReference type="EMBL" id="BARW01000503">
    <property type="protein sequence ID" value="GAI65413.1"/>
    <property type="molecule type" value="Genomic_DNA"/>
</dbReference>
<feature type="domain" description="ArsA/GET3 Anion-transporting ATPase-like" evidence="2">
    <location>
        <begin position="14"/>
        <end position="329"/>
    </location>
</feature>
<dbReference type="InterPro" id="IPR027417">
    <property type="entry name" value="P-loop_NTPase"/>
</dbReference>
<proteinExistence type="inferred from homology"/>
<dbReference type="InterPro" id="IPR025723">
    <property type="entry name" value="ArsA/GET3_ATPase-like"/>
</dbReference>
<dbReference type="PANTHER" id="PTHR10803:SF3">
    <property type="entry name" value="ATPASE GET3"/>
    <property type="match status" value="1"/>
</dbReference>
<dbReference type="InterPro" id="IPR016300">
    <property type="entry name" value="ATPase_ArsA/GET3"/>
</dbReference>
<dbReference type="PANTHER" id="PTHR10803">
    <property type="entry name" value="ARSENICAL PUMP-DRIVING ATPASE ARSENITE-TRANSLOCATING ATPASE"/>
    <property type="match status" value="1"/>
</dbReference>
<dbReference type="CDD" id="cd02035">
    <property type="entry name" value="ArsA"/>
    <property type="match status" value="1"/>
</dbReference>
<name>X1QAZ8_9ZZZZ</name>
<reference evidence="3" key="1">
    <citation type="journal article" date="2014" name="Front. Microbiol.">
        <title>High frequency of phylogenetically diverse reductive dehalogenase-homologous genes in deep subseafloor sedimentary metagenomes.</title>
        <authorList>
            <person name="Kawai M."/>
            <person name="Futagami T."/>
            <person name="Toyoda A."/>
            <person name="Takaki Y."/>
            <person name="Nishi S."/>
            <person name="Hori S."/>
            <person name="Arai W."/>
            <person name="Tsubouchi T."/>
            <person name="Morono Y."/>
            <person name="Uchiyama I."/>
            <person name="Ito T."/>
            <person name="Fujiyama A."/>
            <person name="Inagaki F."/>
            <person name="Takami H."/>
        </authorList>
    </citation>
    <scope>NUCLEOTIDE SEQUENCE</scope>
    <source>
        <strain evidence="3">Expedition CK06-06</strain>
    </source>
</reference>
<dbReference type="Gene3D" id="3.40.50.300">
    <property type="entry name" value="P-loop containing nucleotide triphosphate hydrolases"/>
    <property type="match status" value="1"/>
</dbReference>
<evidence type="ECO:0000313" key="3">
    <source>
        <dbReference type="EMBL" id="GAI65413.1"/>
    </source>
</evidence>
<dbReference type="Pfam" id="PF02374">
    <property type="entry name" value="ArsA_ATPase"/>
    <property type="match status" value="1"/>
</dbReference>
<sequence>MIDMELKEMLLNLKIIMFGGKGGVGKTTCASSSAIWAAEQGRNTLIISTDPAHSLGDSLGIDLPPGEATPISGINNLTALEIDPKKNLAEYKGLTSVNPMEGMDMPGLMEGVPMMADLQDLTSMNPPGIDEAFALLKVLEIIETEHDYDLVIFDTAPTGHTLRFLSLPETLSGWIGKLLKMRLKLGSIMGLMKSLFSSNEKEKDNSLEVLERLKNSIINAREDLTNPLKNSFVVVMIAEEMAISETGRLLNELYKFKIPVSNIIINQLYQAEEELCDFCKARRNMQHHNLLNIYKIFKENLGKHLIEIPLFREEVREYDRLKEFSEYLIK</sequence>
<evidence type="ECO:0000256" key="1">
    <source>
        <dbReference type="ARBA" id="ARBA00011040"/>
    </source>
</evidence>
<protein>
    <recommendedName>
        <fullName evidence="2">ArsA/GET3 Anion-transporting ATPase-like domain-containing protein</fullName>
    </recommendedName>
</protein>
<dbReference type="NCBIfam" id="TIGR00345">
    <property type="entry name" value="GET3_arsA_TRC40"/>
    <property type="match status" value="1"/>
</dbReference>